<dbReference type="EMBL" id="LJZO01000059">
    <property type="protein sequence ID" value="ROV89253.1"/>
    <property type="molecule type" value="Genomic_DNA"/>
</dbReference>
<protein>
    <recommendedName>
        <fullName evidence="7">NACHT domain-containing protein</fullName>
    </recommendedName>
</protein>
<dbReference type="InterPro" id="IPR056884">
    <property type="entry name" value="NPHP3-like_N"/>
</dbReference>
<dbReference type="Gene3D" id="3.40.50.300">
    <property type="entry name" value="P-loop containing nucleotide triphosphate hydrolases"/>
    <property type="match status" value="1"/>
</dbReference>
<dbReference type="Proteomes" id="UP000284375">
    <property type="component" value="Unassembled WGS sequence"/>
</dbReference>
<evidence type="ECO:0000259" key="4">
    <source>
        <dbReference type="Pfam" id="PF25053"/>
    </source>
</evidence>
<evidence type="ECO:0000256" key="1">
    <source>
        <dbReference type="ARBA" id="ARBA00022737"/>
    </source>
</evidence>
<dbReference type="PANTHER" id="PTHR10039:SF5">
    <property type="entry name" value="NACHT DOMAIN-CONTAINING PROTEIN"/>
    <property type="match status" value="1"/>
</dbReference>
<dbReference type="SUPFAM" id="SSF52540">
    <property type="entry name" value="P-loop containing nucleoside triphosphate hydrolases"/>
    <property type="match status" value="1"/>
</dbReference>
<comment type="caution">
    <text evidence="5">The sequence shown here is derived from an EMBL/GenBank/DDBJ whole genome shotgun (WGS) entry which is preliminary data.</text>
</comment>
<accession>A0A423VE59</accession>
<keyword evidence="1" id="KW-0677">Repeat</keyword>
<evidence type="ECO:0000313" key="6">
    <source>
        <dbReference type="Proteomes" id="UP000284375"/>
    </source>
</evidence>
<gene>
    <name evidence="5" type="ORF">VSDG_09077</name>
</gene>
<evidence type="ECO:0000256" key="2">
    <source>
        <dbReference type="SAM" id="MobiDB-lite"/>
    </source>
</evidence>
<feature type="domain" description="Nephrocystin 3-like N-terminal" evidence="3">
    <location>
        <begin position="198"/>
        <end position="348"/>
    </location>
</feature>
<name>A0A423VE59_CYTCH</name>
<dbReference type="STRING" id="252740.A0A423VE59"/>
<sequence>MELATSCRDACDELLSAFAPLKAKSGTQRLWKSFGMALKETMKQGDFRRLQERIERIEKLMVLHMFAIASESTEKLQRQVQGLYVQSQSLGTSHAADVQSIRMDISHVLHKLDSWSQQRDPGGYGSSDIRFLTTKLSGLSVASKDISVAQEILATLNYSQRPVRHETILEAHAQTFSWALQGSETEATIRSRCGQGNLSEWLSSGRGVFWVSGKPGSGKSTFMKYVADHPGARRALSSWASPQSIVIASHYFWSVSTVIQRSQQGLWQSLQFEILSKIPDAIPEVGQDRWKLKLAQPEFKSVPNLHSEGSWSISELRSCFYRLAQQTSSKTRLCVFIDGLDEFDGDHLVIVQTLGVFLWVFLVTKLLREGLTNDDTLSDLRKMLDSIHPDLEQFFRHILDGVSGVYHEKMAGYLEIALAAHEPLDVFIYHFHEMEYDDVDFALKERIGAYSLPDAVMARDRLRRRLDAFCKGLLEVDAQHRVQYIHRTVKDWLGTAAMRSYLEGKIKPGFKADLSILRAYLAWYKHPLVGSQVEIKLEDLIVNWSGWIVDKLVEAVPYTYITDASGQYLNTGEVYRILDAFYSVTIELFEAGLVTFASKSQALPEANCATMLRSNLLFLAPWRYLARKVQETPDYFMPVVRCPTAIRFRVLAGNDATQGESDFSARTAVATSVLKLFLDEHWPENIANPNSDLLSRTVSKNMAILDALTISICLIGQGADPGVIVRTTADSLPLPAWLGFLLLAFKLRLSANTMDSPFLEYLGLLLDDTDVNVVAASPAICRTSWALLCSHIGALRKVSRAYVSVSQGNSVTGDSTRSPQGTAEVVGIHLEFLASVVRALVDRLATCPNGDNLPWRDLLAAIDEGFPPRLAQPFSEELKRLKLVPEDWRPNPPCPSVSRKRTLAAELPAHEPGMKRARRGSA</sequence>
<proteinExistence type="predicted"/>
<dbReference type="InterPro" id="IPR027417">
    <property type="entry name" value="P-loop_NTPase"/>
</dbReference>
<evidence type="ECO:0008006" key="7">
    <source>
        <dbReference type="Google" id="ProtNLM"/>
    </source>
</evidence>
<feature type="region of interest" description="Disordered" evidence="2">
    <location>
        <begin position="889"/>
        <end position="922"/>
    </location>
</feature>
<feature type="domain" description="DUF7791" evidence="4">
    <location>
        <begin position="405"/>
        <end position="522"/>
    </location>
</feature>
<organism evidence="5 6">
    <name type="scientific">Cytospora chrysosperma</name>
    <name type="common">Cytospora canker fungus</name>
    <name type="synonym">Sphaeria chrysosperma</name>
    <dbReference type="NCBI Taxonomy" id="252740"/>
    <lineage>
        <taxon>Eukaryota</taxon>
        <taxon>Fungi</taxon>
        <taxon>Dikarya</taxon>
        <taxon>Ascomycota</taxon>
        <taxon>Pezizomycotina</taxon>
        <taxon>Sordariomycetes</taxon>
        <taxon>Sordariomycetidae</taxon>
        <taxon>Diaporthales</taxon>
        <taxon>Cytosporaceae</taxon>
        <taxon>Cytospora</taxon>
    </lineage>
</organism>
<reference evidence="5 6" key="1">
    <citation type="submission" date="2015-09" db="EMBL/GenBank/DDBJ databases">
        <title>Host preference determinants of Valsa canker pathogens revealed by comparative genomics.</title>
        <authorList>
            <person name="Yin Z."/>
            <person name="Huang L."/>
        </authorList>
    </citation>
    <scope>NUCLEOTIDE SEQUENCE [LARGE SCALE GENOMIC DNA]</scope>
    <source>
        <strain evidence="5 6">YSFL</strain>
    </source>
</reference>
<keyword evidence="6" id="KW-1185">Reference proteome</keyword>
<dbReference type="Pfam" id="PF25053">
    <property type="entry name" value="DUF7791"/>
    <property type="match status" value="1"/>
</dbReference>
<dbReference type="InterPro" id="IPR056693">
    <property type="entry name" value="DUF7791"/>
</dbReference>
<evidence type="ECO:0000313" key="5">
    <source>
        <dbReference type="EMBL" id="ROV89253.1"/>
    </source>
</evidence>
<dbReference type="PANTHER" id="PTHR10039">
    <property type="entry name" value="AMELOGENIN"/>
    <property type="match status" value="1"/>
</dbReference>
<evidence type="ECO:0000259" key="3">
    <source>
        <dbReference type="Pfam" id="PF24883"/>
    </source>
</evidence>
<dbReference type="AlphaFoldDB" id="A0A423VE59"/>
<dbReference type="OrthoDB" id="443402at2759"/>
<dbReference type="Pfam" id="PF24883">
    <property type="entry name" value="NPHP3_N"/>
    <property type="match status" value="1"/>
</dbReference>